<dbReference type="STRING" id="1193181.BN10_1380016"/>
<dbReference type="EMBL" id="CAIZ01000044">
    <property type="protein sequence ID" value="CCH69165.1"/>
    <property type="molecule type" value="Genomic_DNA"/>
</dbReference>
<dbReference type="InterPro" id="IPR013216">
    <property type="entry name" value="Methyltransf_11"/>
</dbReference>
<dbReference type="AlphaFoldDB" id="N0E0G0"/>
<evidence type="ECO:0000313" key="3">
    <source>
        <dbReference type="Proteomes" id="UP000013167"/>
    </source>
</evidence>
<comment type="caution">
    <text evidence="2">The sequence shown here is derived from an EMBL/GenBank/DDBJ whole genome shotgun (WGS) entry which is preliminary data.</text>
</comment>
<dbReference type="Pfam" id="PF08241">
    <property type="entry name" value="Methyltransf_11"/>
    <property type="match status" value="1"/>
</dbReference>
<dbReference type="Proteomes" id="UP000013167">
    <property type="component" value="Unassembled WGS sequence"/>
</dbReference>
<dbReference type="HOGENOM" id="CLU_073035_0_0_11"/>
<proteinExistence type="predicted"/>
<dbReference type="SUPFAM" id="SSF53335">
    <property type="entry name" value="S-adenosyl-L-methionine-dependent methyltransferases"/>
    <property type="match status" value="1"/>
</dbReference>
<dbReference type="InterPro" id="IPR029063">
    <property type="entry name" value="SAM-dependent_MTases_sf"/>
</dbReference>
<accession>N0E0G0</accession>
<dbReference type="GO" id="GO:0008757">
    <property type="term" value="F:S-adenosylmethionine-dependent methyltransferase activity"/>
    <property type="evidence" value="ECO:0007669"/>
    <property type="project" value="InterPro"/>
</dbReference>
<dbReference type="eggNOG" id="COG2226">
    <property type="taxonomic scope" value="Bacteria"/>
</dbReference>
<keyword evidence="2" id="KW-0808">Transferase</keyword>
<gene>
    <name evidence="2" type="ORF">BN10_1380016</name>
</gene>
<dbReference type="GO" id="GO:0032259">
    <property type="term" value="P:methylation"/>
    <property type="evidence" value="ECO:0007669"/>
    <property type="project" value="UniProtKB-KW"/>
</dbReference>
<dbReference type="EC" id="2.1.1.-" evidence="2"/>
<name>N0E0G0_9MICO</name>
<dbReference type="Gene3D" id="3.40.50.150">
    <property type="entry name" value="Vaccinia Virus protein VP39"/>
    <property type="match status" value="1"/>
</dbReference>
<dbReference type="CDD" id="cd02440">
    <property type="entry name" value="AdoMet_MTases"/>
    <property type="match status" value="1"/>
</dbReference>
<dbReference type="OrthoDB" id="3206826at2"/>
<feature type="domain" description="Methyltransferase type 11" evidence="1">
    <location>
        <begin position="63"/>
        <end position="150"/>
    </location>
</feature>
<dbReference type="PANTHER" id="PTHR43591:SF24">
    <property type="entry name" value="2-METHOXY-6-POLYPRENYL-1,4-BENZOQUINOL METHYLASE, MITOCHONDRIAL"/>
    <property type="match status" value="1"/>
</dbReference>
<reference evidence="2 3" key="1">
    <citation type="journal article" date="2013" name="ISME J.">
        <title>A metabolic model for members of the genus Tetrasphaera involved in enhanced biological phosphorus removal.</title>
        <authorList>
            <person name="Kristiansen R."/>
            <person name="Nguyen H.T.T."/>
            <person name="Saunders A.M."/>
            <person name="Nielsen J.L."/>
            <person name="Wimmer R."/>
            <person name="Le V.Q."/>
            <person name="McIlroy S.J."/>
            <person name="Petrovski S."/>
            <person name="Seviour R.J."/>
            <person name="Calteau A."/>
            <person name="Nielsen K.L."/>
            <person name="Nielsen P.H."/>
        </authorList>
    </citation>
    <scope>NUCLEOTIDE SEQUENCE [LARGE SCALE GENOMIC DNA]</scope>
    <source>
        <strain evidence="2 3">Lp2</strain>
    </source>
</reference>
<keyword evidence="2" id="KW-0489">Methyltransferase</keyword>
<dbReference type="PANTHER" id="PTHR43591">
    <property type="entry name" value="METHYLTRANSFERASE"/>
    <property type="match status" value="1"/>
</dbReference>
<organism evidence="2 3">
    <name type="scientific">Phycicoccus elongatus Lp2</name>
    <dbReference type="NCBI Taxonomy" id="1193181"/>
    <lineage>
        <taxon>Bacteria</taxon>
        <taxon>Bacillati</taxon>
        <taxon>Actinomycetota</taxon>
        <taxon>Actinomycetes</taxon>
        <taxon>Micrococcales</taxon>
        <taxon>Intrasporangiaceae</taxon>
        <taxon>Phycicoccus</taxon>
    </lineage>
</organism>
<dbReference type="RefSeq" id="WP_010851915.1">
    <property type="nucleotide sequence ID" value="NZ_HF570956.1"/>
</dbReference>
<protein>
    <submittedName>
        <fullName evidence="2">Uncharacterized methyltransferase Mkms_0228</fullName>
        <ecNumber evidence="2">2.1.1.-</ecNumber>
    </submittedName>
</protein>
<keyword evidence="3" id="KW-1185">Reference proteome</keyword>
<evidence type="ECO:0000259" key="1">
    <source>
        <dbReference type="Pfam" id="PF08241"/>
    </source>
</evidence>
<sequence length="257" mass="27541">MLQQGHSRSGVPAFTADLARSRRLFAAFRREQADPDAFYGALARDSVDMVGQWADLAGATVIDIGGGPGYFSDAFQTAGARYAGVEPDAGELSAHGAPGGIGVRGSGLSLPFADGCADVAFSSNVLEHVPDPLAMAEEMLRVTRPGGLVFLSWTPWLSPHGGHETGMWHYLGGRYAADRYAARHGRRPKNDYGSSLFNCPVGPMVRWARATAADGRATVVDIFPRYHPRWAHWVAAVPGLREVVSWNAVIVLRVPSG</sequence>
<evidence type="ECO:0000313" key="2">
    <source>
        <dbReference type="EMBL" id="CCH69165.1"/>
    </source>
</evidence>